<dbReference type="Pfam" id="PF03597">
    <property type="entry name" value="FixS"/>
    <property type="match status" value="1"/>
</dbReference>
<dbReference type="NCBIfam" id="TIGR00847">
    <property type="entry name" value="ccoS"/>
    <property type="match status" value="1"/>
</dbReference>
<dbReference type="AlphaFoldDB" id="A0A7C9PHJ1"/>
<feature type="transmembrane region" description="Helical" evidence="1">
    <location>
        <begin position="6"/>
        <end position="26"/>
    </location>
</feature>
<reference evidence="2 3" key="1">
    <citation type="submission" date="2020-02" db="EMBL/GenBank/DDBJ databases">
        <title>Ideonella bacterium strain TBM-1.</title>
        <authorList>
            <person name="Chen W.-M."/>
        </authorList>
    </citation>
    <scope>NUCLEOTIDE SEQUENCE [LARGE SCALE GENOMIC DNA]</scope>
    <source>
        <strain evidence="2 3">TBM-1</strain>
    </source>
</reference>
<keyword evidence="1" id="KW-1133">Transmembrane helix</keyword>
<dbReference type="Proteomes" id="UP000484255">
    <property type="component" value="Unassembled WGS sequence"/>
</dbReference>
<comment type="caution">
    <text evidence="2">The sequence shown here is derived from an EMBL/GenBank/DDBJ whole genome shotgun (WGS) entry which is preliminary data.</text>
</comment>
<accession>A0A7C9PHJ1</accession>
<name>A0A7C9PHJ1_9BURK</name>
<sequence>MEIMYLLIPLSAVLVLLIIAVFGWALNKGQFDDLEREGERILQHDPATVDADQAASQVVTKQSSMCVLASPEKKEALNGK</sequence>
<gene>
    <name evidence="2" type="primary">ccoS</name>
    <name evidence="2" type="ORF">G3A44_13275</name>
</gene>
<dbReference type="PANTHER" id="PTHR41532:SF1">
    <property type="entry name" value="FIXS PROTEIN"/>
    <property type="match status" value="1"/>
</dbReference>
<keyword evidence="3" id="KW-1185">Reference proteome</keyword>
<dbReference type="InterPro" id="IPR004714">
    <property type="entry name" value="Cyt_oxidase_maturation_cbb3"/>
</dbReference>
<dbReference type="EMBL" id="JAAGOH010000015">
    <property type="protein sequence ID" value="NDY92157.1"/>
    <property type="molecule type" value="Genomic_DNA"/>
</dbReference>
<proteinExistence type="predicted"/>
<organism evidence="2 3">
    <name type="scientific">Ideonella livida</name>
    <dbReference type="NCBI Taxonomy" id="2707176"/>
    <lineage>
        <taxon>Bacteria</taxon>
        <taxon>Pseudomonadati</taxon>
        <taxon>Pseudomonadota</taxon>
        <taxon>Betaproteobacteria</taxon>
        <taxon>Burkholderiales</taxon>
        <taxon>Sphaerotilaceae</taxon>
        <taxon>Ideonella</taxon>
    </lineage>
</organism>
<evidence type="ECO:0000313" key="3">
    <source>
        <dbReference type="Proteomes" id="UP000484255"/>
    </source>
</evidence>
<keyword evidence="1" id="KW-0472">Membrane</keyword>
<dbReference type="PANTHER" id="PTHR41532">
    <property type="entry name" value="FIXS PROTEIN"/>
    <property type="match status" value="1"/>
</dbReference>
<protein>
    <submittedName>
        <fullName evidence="2">Cbb3-type cytochrome oxidase assembly protein CcoS</fullName>
    </submittedName>
</protein>
<evidence type="ECO:0000313" key="2">
    <source>
        <dbReference type="EMBL" id="NDY92157.1"/>
    </source>
</evidence>
<evidence type="ECO:0000256" key="1">
    <source>
        <dbReference type="SAM" id="Phobius"/>
    </source>
</evidence>
<keyword evidence="1" id="KW-0812">Transmembrane</keyword>